<proteinExistence type="predicted"/>
<dbReference type="AlphaFoldDB" id="A0A665USA3"/>
<dbReference type="Ensembl" id="ENSENLT00000022952.1">
    <property type="protein sequence ID" value="ENSENLP00000022195.1"/>
    <property type="gene ID" value="ENSENLG00000010107.1"/>
</dbReference>
<keyword evidence="2" id="KW-1185">Reference proteome</keyword>
<accession>A0A665USA3</accession>
<protein>
    <recommendedName>
        <fullName evidence="3">HTH CENPB-type domain-containing protein</fullName>
    </recommendedName>
</protein>
<evidence type="ECO:0000313" key="1">
    <source>
        <dbReference type="Ensembl" id="ENSENLP00000022195.1"/>
    </source>
</evidence>
<evidence type="ECO:0008006" key="3">
    <source>
        <dbReference type="Google" id="ProtNLM"/>
    </source>
</evidence>
<dbReference type="Proteomes" id="UP000472264">
    <property type="component" value="Chromosome 13"/>
</dbReference>
<dbReference type="InParanoid" id="A0A665USA3"/>
<sequence>MHFVHAHTKTHTHRGDWGKLSHPFLEVREGKSVRAAAKEAKIDRMRLRRYIDKKEKVPLKKTGYDGVTEAKKVFADQLHGLTSLKCRELREPVPDSWSRQERAGVDWLELFKKHHHLSCQTPEATSLARATAFNEHNVSLFFDKLALVMDRYLMLSVRNIFVVYIGN</sequence>
<organism evidence="1 2">
    <name type="scientific">Echeneis naucrates</name>
    <name type="common">Live sharksucker</name>
    <dbReference type="NCBI Taxonomy" id="173247"/>
    <lineage>
        <taxon>Eukaryota</taxon>
        <taxon>Metazoa</taxon>
        <taxon>Chordata</taxon>
        <taxon>Craniata</taxon>
        <taxon>Vertebrata</taxon>
        <taxon>Euteleostomi</taxon>
        <taxon>Actinopterygii</taxon>
        <taxon>Neopterygii</taxon>
        <taxon>Teleostei</taxon>
        <taxon>Neoteleostei</taxon>
        <taxon>Acanthomorphata</taxon>
        <taxon>Carangaria</taxon>
        <taxon>Carangiformes</taxon>
        <taxon>Echeneidae</taxon>
        <taxon>Echeneis</taxon>
    </lineage>
</organism>
<reference evidence="1" key="1">
    <citation type="submission" date="2021-04" db="EMBL/GenBank/DDBJ databases">
        <authorList>
            <consortium name="Wellcome Sanger Institute Data Sharing"/>
        </authorList>
    </citation>
    <scope>NUCLEOTIDE SEQUENCE [LARGE SCALE GENOMIC DNA]</scope>
</reference>
<evidence type="ECO:0000313" key="2">
    <source>
        <dbReference type="Proteomes" id="UP000472264"/>
    </source>
</evidence>
<name>A0A665USA3_ECHNA</name>
<reference evidence="1" key="2">
    <citation type="submission" date="2025-08" db="UniProtKB">
        <authorList>
            <consortium name="Ensembl"/>
        </authorList>
    </citation>
    <scope>IDENTIFICATION</scope>
</reference>
<dbReference type="OMA" id="CHIPEAT"/>
<reference evidence="1" key="3">
    <citation type="submission" date="2025-09" db="UniProtKB">
        <authorList>
            <consortium name="Ensembl"/>
        </authorList>
    </citation>
    <scope>IDENTIFICATION</scope>
</reference>